<proteinExistence type="predicted"/>
<evidence type="ECO:0000313" key="3">
    <source>
        <dbReference type="EMBL" id="QTE49561.1"/>
    </source>
</evidence>
<evidence type="ECO:0000313" key="4">
    <source>
        <dbReference type="Proteomes" id="UP000250557"/>
    </source>
</evidence>
<keyword evidence="5" id="KW-1185">Reference proteome</keyword>
<keyword evidence="1" id="KW-1133">Transmembrane helix</keyword>
<keyword evidence="1" id="KW-0472">Membrane</keyword>
<dbReference type="AlphaFoldDB" id="A0AAE6JKT2"/>
<dbReference type="RefSeq" id="WP_112653881.1">
    <property type="nucleotide sequence ID" value="NZ_CP043451.1"/>
</dbReference>
<evidence type="ECO:0000313" key="2">
    <source>
        <dbReference type="EMBL" id="QEM07869.1"/>
    </source>
</evidence>
<gene>
    <name evidence="2" type="ORF">DIU31_031820</name>
    <name evidence="3" type="ORF">J3L21_29195</name>
</gene>
<feature type="transmembrane region" description="Helical" evidence="1">
    <location>
        <begin position="39"/>
        <end position="63"/>
    </location>
</feature>
<dbReference type="Proteomes" id="UP000663940">
    <property type="component" value="Chromosome"/>
</dbReference>
<dbReference type="EMBL" id="CP071880">
    <property type="protein sequence ID" value="QTE49561.1"/>
    <property type="molecule type" value="Genomic_DNA"/>
</dbReference>
<reference evidence="2 4" key="1">
    <citation type="submission" date="2019-08" db="EMBL/GenBank/DDBJ databases">
        <title>Comparative genome analysis confer to the adaptation heavy metal polluted environment.</title>
        <authorList>
            <person name="Li Y."/>
        </authorList>
    </citation>
    <scope>NUCLEOTIDE SEQUENCE [LARGE SCALE GENOMIC DNA]</scope>
    <source>
        <strain evidence="2 4">P2</strain>
    </source>
</reference>
<organism evidence="2 4">
    <name type="scientific">Mucilaginibacter rubeus</name>
    <dbReference type="NCBI Taxonomy" id="2027860"/>
    <lineage>
        <taxon>Bacteria</taxon>
        <taxon>Pseudomonadati</taxon>
        <taxon>Bacteroidota</taxon>
        <taxon>Sphingobacteriia</taxon>
        <taxon>Sphingobacteriales</taxon>
        <taxon>Sphingobacteriaceae</taxon>
        <taxon>Mucilaginibacter</taxon>
    </lineage>
</organism>
<protein>
    <submittedName>
        <fullName evidence="2">Uncharacterized protein</fullName>
    </submittedName>
</protein>
<dbReference type="Proteomes" id="UP000250557">
    <property type="component" value="Chromosome"/>
</dbReference>
<evidence type="ECO:0000313" key="5">
    <source>
        <dbReference type="Proteomes" id="UP000663940"/>
    </source>
</evidence>
<reference evidence="3 5" key="2">
    <citation type="submission" date="2021-03" db="EMBL/GenBank/DDBJ databases">
        <title>Mucilaginibacter strains isolated from gold and copper mining confer multi heavy-metal resistance.</title>
        <authorList>
            <person name="Li Y."/>
        </authorList>
    </citation>
    <scope>NUCLEOTIDE SEQUENCE [LARGE SCALE GENOMIC DNA]</scope>
    <source>
        <strain evidence="3 5">P2-4</strain>
    </source>
</reference>
<feature type="transmembrane region" description="Helical" evidence="1">
    <location>
        <begin position="12"/>
        <end position="33"/>
    </location>
</feature>
<accession>A0AAE6JKT2</accession>
<dbReference type="EMBL" id="CP043451">
    <property type="protein sequence ID" value="QEM07869.1"/>
    <property type="molecule type" value="Genomic_DNA"/>
</dbReference>
<sequence>MTLISFQHSIKYIYLQLAPYTVLTIASGCMAYSMSILWLMIYLTLSAVLIWRLIALTAVQYFFTPDMLVVSKGVICKTVECRAIWQLKGTDIRFNTPLSWLHVSHIHCGLEGPPADRIRIIGVDNHSMLQVLQQLKEGIAANKEMWRNYFQPENI</sequence>
<evidence type="ECO:0000256" key="1">
    <source>
        <dbReference type="SAM" id="Phobius"/>
    </source>
</evidence>
<name>A0AAE6JKT2_9SPHI</name>
<keyword evidence="1" id="KW-0812">Transmembrane</keyword>